<feature type="chain" id="PRO_5045574104" evidence="1">
    <location>
        <begin position="22"/>
        <end position="168"/>
    </location>
</feature>
<name>A0ABV9PGB0_9FLAO</name>
<protein>
    <submittedName>
        <fullName evidence="3">CAP domain-containing protein</fullName>
    </submittedName>
</protein>
<dbReference type="CDD" id="cd05379">
    <property type="entry name" value="CAP_bacterial"/>
    <property type="match status" value="1"/>
</dbReference>
<keyword evidence="4" id="KW-1185">Reference proteome</keyword>
<dbReference type="Pfam" id="PF00188">
    <property type="entry name" value="CAP"/>
    <property type="match status" value="1"/>
</dbReference>
<sequence>MKKIMRTMLFIAILVAMNACSADTAEGSTTDTASTEAMVKDYSYNDSEVETMQLINDYRVSVGLNALQRINHISFKCEEHNDYMIANNVVDHNDFVSRSDNMIKVLGAKKVGENVAYNYKTSQAAVKAWLESPGHKENIEGDFTHFGLSVTVDAKTGKKYYTNIFVKI</sequence>
<feature type="signal peptide" evidence="1">
    <location>
        <begin position="1"/>
        <end position="21"/>
    </location>
</feature>
<dbReference type="PANTHER" id="PTHR31157:SF1">
    <property type="entry name" value="SCP DOMAIN-CONTAINING PROTEIN"/>
    <property type="match status" value="1"/>
</dbReference>
<dbReference type="InterPro" id="IPR035940">
    <property type="entry name" value="CAP_sf"/>
</dbReference>
<dbReference type="Proteomes" id="UP001595935">
    <property type="component" value="Unassembled WGS sequence"/>
</dbReference>
<reference evidence="4" key="1">
    <citation type="journal article" date="2019" name="Int. J. Syst. Evol. Microbiol.">
        <title>The Global Catalogue of Microorganisms (GCM) 10K type strain sequencing project: providing services to taxonomists for standard genome sequencing and annotation.</title>
        <authorList>
            <consortium name="The Broad Institute Genomics Platform"/>
            <consortium name="The Broad Institute Genome Sequencing Center for Infectious Disease"/>
            <person name="Wu L."/>
            <person name="Ma J."/>
        </authorList>
    </citation>
    <scope>NUCLEOTIDE SEQUENCE [LARGE SCALE GENOMIC DNA]</scope>
    <source>
        <strain evidence="4">WYCCWR 13023</strain>
    </source>
</reference>
<dbReference type="PANTHER" id="PTHR31157">
    <property type="entry name" value="SCP DOMAIN-CONTAINING PROTEIN"/>
    <property type="match status" value="1"/>
</dbReference>
<dbReference type="InterPro" id="IPR014044">
    <property type="entry name" value="CAP_dom"/>
</dbReference>
<proteinExistence type="predicted"/>
<feature type="domain" description="SCP" evidence="2">
    <location>
        <begin position="53"/>
        <end position="162"/>
    </location>
</feature>
<gene>
    <name evidence="3" type="ORF">ACFO5S_12930</name>
</gene>
<dbReference type="EMBL" id="JBHSGV010000004">
    <property type="protein sequence ID" value="MFC4748356.1"/>
    <property type="molecule type" value="Genomic_DNA"/>
</dbReference>
<dbReference type="SUPFAM" id="SSF55797">
    <property type="entry name" value="PR-1-like"/>
    <property type="match status" value="1"/>
</dbReference>
<keyword evidence="1" id="KW-0732">Signal</keyword>
<dbReference type="RefSeq" id="WP_213258335.1">
    <property type="nucleotide sequence ID" value="NZ_JAGYWA010000004.1"/>
</dbReference>
<evidence type="ECO:0000313" key="4">
    <source>
        <dbReference type="Proteomes" id="UP001595935"/>
    </source>
</evidence>
<comment type="caution">
    <text evidence="3">The sequence shown here is derived from an EMBL/GenBank/DDBJ whole genome shotgun (WGS) entry which is preliminary data.</text>
</comment>
<dbReference type="Gene3D" id="3.40.33.10">
    <property type="entry name" value="CAP"/>
    <property type="match status" value="1"/>
</dbReference>
<evidence type="ECO:0000259" key="2">
    <source>
        <dbReference type="Pfam" id="PF00188"/>
    </source>
</evidence>
<organism evidence="3 4">
    <name type="scientific">Flavobacterium branchiicola</name>
    <dbReference type="NCBI Taxonomy" id="1114875"/>
    <lineage>
        <taxon>Bacteria</taxon>
        <taxon>Pseudomonadati</taxon>
        <taxon>Bacteroidota</taxon>
        <taxon>Flavobacteriia</taxon>
        <taxon>Flavobacteriales</taxon>
        <taxon>Flavobacteriaceae</taxon>
        <taxon>Flavobacterium</taxon>
    </lineage>
</organism>
<accession>A0ABV9PGB0</accession>
<evidence type="ECO:0000256" key="1">
    <source>
        <dbReference type="SAM" id="SignalP"/>
    </source>
</evidence>
<evidence type="ECO:0000313" key="3">
    <source>
        <dbReference type="EMBL" id="MFC4748356.1"/>
    </source>
</evidence>